<dbReference type="GO" id="GO:0006487">
    <property type="term" value="P:protein N-linked glycosylation"/>
    <property type="evidence" value="ECO:0007669"/>
    <property type="project" value="TreeGrafter"/>
</dbReference>
<dbReference type="KEGG" id="sus:Acid_4635"/>
<keyword evidence="2" id="KW-0808">Transferase</keyword>
<protein>
    <submittedName>
        <fullName evidence="2">Glycosyl transferase, family 2</fullName>
    </submittedName>
</protein>
<dbReference type="Gene3D" id="3.90.550.10">
    <property type="entry name" value="Spore Coat Polysaccharide Biosynthesis Protein SpsA, Chain A"/>
    <property type="match status" value="1"/>
</dbReference>
<sequence length="220" mass="24066">MIVPAYNEGPVIQATVRDLLGAGYEVIIVDDGSQDGTAAVRELPVVYIRHAINLGQGAALQTGMTYALRAGADIAVTFDADGQHDSRQIGRLLAPIIDGSADVVLGSRFLRKEDDAQVPLKKRILLRGGILVSWLLAGVRLSDTHNGFRALSRRALELVHIQENGFAHATELLEVIRKSGLRLVEVPTTVIYTEYSIRKGQHISNSVNIVFDLLLSKFFR</sequence>
<dbReference type="HOGENOM" id="CLU_033536_7_4_0"/>
<dbReference type="EMBL" id="CP000473">
    <property type="protein sequence ID" value="ABJ85594.1"/>
    <property type="molecule type" value="Genomic_DNA"/>
</dbReference>
<dbReference type="PANTHER" id="PTHR10859">
    <property type="entry name" value="GLYCOSYL TRANSFERASE"/>
    <property type="match status" value="1"/>
</dbReference>
<accession>Q01XM1</accession>
<evidence type="ECO:0000313" key="2">
    <source>
        <dbReference type="EMBL" id="ABJ85594.1"/>
    </source>
</evidence>
<feature type="domain" description="Glycosyltransferase 2-like" evidence="1">
    <location>
        <begin position="2"/>
        <end position="157"/>
    </location>
</feature>
<organism evidence="2">
    <name type="scientific">Solibacter usitatus (strain Ellin6076)</name>
    <dbReference type="NCBI Taxonomy" id="234267"/>
    <lineage>
        <taxon>Bacteria</taxon>
        <taxon>Pseudomonadati</taxon>
        <taxon>Acidobacteriota</taxon>
        <taxon>Terriglobia</taxon>
        <taxon>Bryobacterales</taxon>
        <taxon>Solibacteraceae</taxon>
        <taxon>Candidatus Solibacter</taxon>
    </lineage>
</organism>
<dbReference type="CDD" id="cd04179">
    <property type="entry name" value="DPM_DPG-synthase_like"/>
    <property type="match status" value="1"/>
</dbReference>
<dbReference type="PANTHER" id="PTHR10859:SF91">
    <property type="entry name" value="DOLICHYL-PHOSPHATE BETA-GLUCOSYLTRANSFERASE"/>
    <property type="match status" value="1"/>
</dbReference>
<dbReference type="eggNOG" id="COG1216">
    <property type="taxonomic scope" value="Bacteria"/>
</dbReference>
<dbReference type="Pfam" id="PF00535">
    <property type="entry name" value="Glycos_transf_2"/>
    <property type="match status" value="1"/>
</dbReference>
<evidence type="ECO:0000259" key="1">
    <source>
        <dbReference type="Pfam" id="PF00535"/>
    </source>
</evidence>
<dbReference type="InParanoid" id="Q01XM1"/>
<dbReference type="AlphaFoldDB" id="Q01XM1"/>
<proteinExistence type="predicted"/>
<dbReference type="SUPFAM" id="SSF53448">
    <property type="entry name" value="Nucleotide-diphospho-sugar transferases"/>
    <property type="match status" value="1"/>
</dbReference>
<dbReference type="GO" id="GO:0016740">
    <property type="term" value="F:transferase activity"/>
    <property type="evidence" value="ECO:0007669"/>
    <property type="project" value="UniProtKB-KW"/>
</dbReference>
<dbReference type="CAZy" id="GT2">
    <property type="family name" value="Glycosyltransferase Family 2"/>
</dbReference>
<name>Q01XM1_SOLUE</name>
<gene>
    <name evidence="2" type="ordered locus">Acid_4635</name>
</gene>
<dbReference type="InterPro" id="IPR001173">
    <property type="entry name" value="Glyco_trans_2-like"/>
</dbReference>
<reference evidence="2" key="1">
    <citation type="submission" date="2006-10" db="EMBL/GenBank/DDBJ databases">
        <title>Complete sequence of Solibacter usitatus Ellin6076.</title>
        <authorList>
            <consortium name="US DOE Joint Genome Institute"/>
            <person name="Copeland A."/>
            <person name="Lucas S."/>
            <person name="Lapidus A."/>
            <person name="Barry K."/>
            <person name="Detter J.C."/>
            <person name="Glavina del Rio T."/>
            <person name="Hammon N."/>
            <person name="Israni S."/>
            <person name="Dalin E."/>
            <person name="Tice H."/>
            <person name="Pitluck S."/>
            <person name="Thompson L.S."/>
            <person name="Brettin T."/>
            <person name="Bruce D."/>
            <person name="Han C."/>
            <person name="Tapia R."/>
            <person name="Gilna P."/>
            <person name="Schmutz J."/>
            <person name="Larimer F."/>
            <person name="Land M."/>
            <person name="Hauser L."/>
            <person name="Kyrpides N."/>
            <person name="Mikhailova N."/>
            <person name="Janssen P.H."/>
            <person name="Kuske C.R."/>
            <person name="Richardson P."/>
        </authorList>
    </citation>
    <scope>NUCLEOTIDE SEQUENCE</scope>
    <source>
        <strain evidence="2">Ellin6076</strain>
    </source>
</reference>
<dbReference type="STRING" id="234267.Acid_4635"/>
<dbReference type="InterPro" id="IPR029044">
    <property type="entry name" value="Nucleotide-diphossugar_trans"/>
</dbReference>